<feature type="compositionally biased region" description="Polar residues" evidence="10">
    <location>
        <begin position="205"/>
        <end position="216"/>
    </location>
</feature>
<evidence type="ECO:0000256" key="1">
    <source>
        <dbReference type="ARBA" id="ARBA00005694"/>
    </source>
</evidence>
<evidence type="ECO:0000313" key="12">
    <source>
        <dbReference type="EMBL" id="GAA0173036.1"/>
    </source>
</evidence>
<comment type="similarity">
    <text evidence="1">Belongs to the type IV zinc-finger family. Class A subfamily.</text>
</comment>
<keyword evidence="7" id="KW-0010">Activator</keyword>
<comment type="caution">
    <text evidence="12">The sequence shown here is derived from an EMBL/GenBank/DDBJ whole genome shotgun (WGS) entry which is preliminary data.</text>
</comment>
<evidence type="ECO:0000256" key="6">
    <source>
        <dbReference type="ARBA" id="ARBA00023125"/>
    </source>
</evidence>
<feature type="region of interest" description="Disordered" evidence="10">
    <location>
        <begin position="188"/>
        <end position="216"/>
    </location>
</feature>
<keyword evidence="2" id="KW-0479">Metal-binding</keyword>
<dbReference type="GO" id="GO:0030154">
    <property type="term" value="P:cell differentiation"/>
    <property type="evidence" value="ECO:0007669"/>
    <property type="project" value="TreeGrafter"/>
</dbReference>
<dbReference type="SUPFAM" id="SSF57716">
    <property type="entry name" value="Glucocorticoid receptor-like (DNA-binding domain)"/>
    <property type="match status" value="1"/>
</dbReference>
<dbReference type="Gene3D" id="3.30.50.10">
    <property type="entry name" value="Erythroid Transcription Factor GATA-1, subunit A"/>
    <property type="match status" value="1"/>
</dbReference>
<dbReference type="SMART" id="SM00401">
    <property type="entry name" value="ZnF_GATA"/>
    <property type="match status" value="1"/>
</dbReference>
<keyword evidence="13" id="KW-1185">Reference proteome</keyword>
<dbReference type="Pfam" id="PF00320">
    <property type="entry name" value="GATA"/>
    <property type="match status" value="1"/>
</dbReference>
<dbReference type="InterPro" id="IPR013088">
    <property type="entry name" value="Znf_NHR/GATA"/>
</dbReference>
<accession>A0AAV3RBH7</accession>
<dbReference type="GO" id="GO:0006355">
    <property type="term" value="P:regulation of DNA-templated transcription"/>
    <property type="evidence" value="ECO:0007669"/>
    <property type="project" value="InterPro"/>
</dbReference>
<dbReference type="InterPro" id="IPR051140">
    <property type="entry name" value="GATA_TF"/>
</dbReference>
<dbReference type="PROSITE" id="PS50114">
    <property type="entry name" value="GATA_ZN_FINGER_2"/>
    <property type="match status" value="1"/>
</dbReference>
<evidence type="ECO:0000256" key="5">
    <source>
        <dbReference type="ARBA" id="ARBA00023015"/>
    </source>
</evidence>
<dbReference type="EMBL" id="BAABME010008412">
    <property type="protein sequence ID" value="GAA0173036.1"/>
    <property type="molecule type" value="Genomic_DNA"/>
</dbReference>
<keyword evidence="6" id="KW-0238">DNA-binding</keyword>
<evidence type="ECO:0000256" key="4">
    <source>
        <dbReference type="ARBA" id="ARBA00022833"/>
    </source>
</evidence>
<feature type="domain" description="GATA-type" evidence="11">
    <location>
        <begin position="241"/>
        <end position="277"/>
    </location>
</feature>
<evidence type="ECO:0000256" key="9">
    <source>
        <dbReference type="PROSITE-ProRule" id="PRU00094"/>
    </source>
</evidence>
<dbReference type="FunFam" id="3.30.50.10:FF:000018">
    <property type="entry name" value="GATA transcription factor"/>
    <property type="match status" value="1"/>
</dbReference>
<dbReference type="GO" id="GO:0043565">
    <property type="term" value="F:sequence-specific DNA binding"/>
    <property type="evidence" value="ECO:0007669"/>
    <property type="project" value="InterPro"/>
</dbReference>
<dbReference type="AlphaFoldDB" id="A0AAV3RBH7"/>
<keyword evidence="8" id="KW-0804">Transcription</keyword>
<organism evidence="12 13">
    <name type="scientific">Lithospermum erythrorhizon</name>
    <name type="common">Purple gromwell</name>
    <name type="synonym">Lithospermum officinale var. erythrorhizon</name>
    <dbReference type="NCBI Taxonomy" id="34254"/>
    <lineage>
        <taxon>Eukaryota</taxon>
        <taxon>Viridiplantae</taxon>
        <taxon>Streptophyta</taxon>
        <taxon>Embryophyta</taxon>
        <taxon>Tracheophyta</taxon>
        <taxon>Spermatophyta</taxon>
        <taxon>Magnoliopsida</taxon>
        <taxon>eudicotyledons</taxon>
        <taxon>Gunneridae</taxon>
        <taxon>Pentapetalae</taxon>
        <taxon>asterids</taxon>
        <taxon>lamiids</taxon>
        <taxon>Boraginales</taxon>
        <taxon>Boraginaceae</taxon>
        <taxon>Boraginoideae</taxon>
        <taxon>Lithospermeae</taxon>
        <taxon>Lithospermum</taxon>
    </lineage>
</organism>
<dbReference type="CDD" id="cd00202">
    <property type="entry name" value="ZnF_GATA"/>
    <property type="match status" value="1"/>
</dbReference>
<keyword evidence="4" id="KW-0862">Zinc</keyword>
<dbReference type="PROSITE" id="PS00344">
    <property type="entry name" value="GATA_ZN_FINGER_1"/>
    <property type="match status" value="1"/>
</dbReference>
<gene>
    <name evidence="12" type="ORF">LIER_26737</name>
</gene>
<evidence type="ECO:0000256" key="2">
    <source>
        <dbReference type="ARBA" id="ARBA00022723"/>
    </source>
</evidence>
<evidence type="ECO:0000256" key="3">
    <source>
        <dbReference type="ARBA" id="ARBA00022771"/>
    </source>
</evidence>
<evidence type="ECO:0000259" key="11">
    <source>
        <dbReference type="PROSITE" id="PS50114"/>
    </source>
</evidence>
<dbReference type="Proteomes" id="UP001454036">
    <property type="component" value="Unassembled WGS sequence"/>
</dbReference>
<dbReference type="PANTHER" id="PTHR45658">
    <property type="entry name" value="GATA TRANSCRIPTION FACTOR"/>
    <property type="match status" value="1"/>
</dbReference>
<name>A0AAV3RBH7_LITER</name>
<evidence type="ECO:0000256" key="8">
    <source>
        <dbReference type="ARBA" id="ARBA00023163"/>
    </source>
</evidence>
<keyword evidence="5" id="KW-0805">Transcription regulation</keyword>
<evidence type="ECO:0000313" key="13">
    <source>
        <dbReference type="Proteomes" id="UP001454036"/>
    </source>
</evidence>
<dbReference type="InterPro" id="IPR000679">
    <property type="entry name" value="Znf_GATA"/>
</dbReference>
<dbReference type="GO" id="GO:0008270">
    <property type="term" value="F:zinc ion binding"/>
    <property type="evidence" value="ECO:0007669"/>
    <property type="project" value="UniProtKB-KW"/>
</dbReference>
<reference evidence="12 13" key="1">
    <citation type="submission" date="2024-01" db="EMBL/GenBank/DDBJ databases">
        <title>The complete chloroplast genome sequence of Lithospermum erythrorhizon: insights into the phylogenetic relationship among Boraginaceae species and the maternal lineages of purple gromwells.</title>
        <authorList>
            <person name="Okada T."/>
            <person name="Watanabe K."/>
        </authorList>
    </citation>
    <scope>NUCLEOTIDE SEQUENCE [LARGE SCALE GENOMIC DNA]</scope>
</reference>
<protein>
    <submittedName>
        <fullName evidence="12">Zinc finger transcription factor</fullName>
    </submittedName>
</protein>
<sequence>MRIVEHNDDSSGKIIDGLDPNYGEYGNILDILDFPLESFKLDDTSTDWDASNSQDLGPIPLDAFMGFYQSHVDNESMNKPPCGTRNALIRVESQQKEQVDFVVTNSNTTYRNGASTSRQIAISPETSAFQTPSPISVLESSGTCSCGKSLPIKFEMAIPVRARSKRGRPSNVNKWFLKTPIACTGSVAKKSSTSTKAKKRPRASEFSNSPEGLSGSFQQAMKRLPDDLNHTKKDVASMQLSVRTRRCSHCNVTKTPQWREGPLGKNTLCNACGVRYRSGRLFPEYRPAASPTFTPSLHSNSHRKVTEMRKNAIEEAVLVENPMSSLAEFVPMSNLFNESMSKKW</sequence>
<dbReference type="GO" id="GO:0005634">
    <property type="term" value="C:nucleus"/>
    <property type="evidence" value="ECO:0007669"/>
    <property type="project" value="TreeGrafter"/>
</dbReference>
<proteinExistence type="inferred from homology"/>
<keyword evidence="3 9" id="KW-0863">Zinc-finger</keyword>
<evidence type="ECO:0000256" key="7">
    <source>
        <dbReference type="ARBA" id="ARBA00023159"/>
    </source>
</evidence>
<evidence type="ECO:0000256" key="10">
    <source>
        <dbReference type="SAM" id="MobiDB-lite"/>
    </source>
</evidence>
<dbReference type="PANTHER" id="PTHR45658:SF134">
    <property type="entry name" value="GATA TYPE ZINC FINGER TRANSCRIPTION FACTOR FAMILY PROTEIN"/>
    <property type="match status" value="1"/>
</dbReference>